<proteinExistence type="predicted"/>
<protein>
    <submittedName>
        <fullName evidence="1">Uncharacterized protein</fullName>
    </submittedName>
</protein>
<sequence>MMNKLNRITKPDTRFILGCAFIFMALVLLVIKMNVGDRTYALKDIPDDIVSRVYASAGGKKNVKAVRIETSKQVGDMLVYVYSYEYKKTGESNNSIIYVKEKDRYKLLNSGQLSFKMKGSVHNKGLRSTMIRGYLIMSGIVNDHESDQFEISSGNMKITDRYGRHQYFIQGYLLSDSNQVTVKPITQP</sequence>
<name>A0ACC7NWX4_9BACL</name>
<comment type="caution">
    <text evidence="1">The sequence shown here is derived from an EMBL/GenBank/DDBJ whole genome shotgun (WGS) entry which is preliminary data.</text>
</comment>
<dbReference type="Proteomes" id="UP001631969">
    <property type="component" value="Unassembled WGS sequence"/>
</dbReference>
<reference evidence="1" key="1">
    <citation type="submission" date="2024-12" db="EMBL/GenBank/DDBJ databases">
        <authorList>
            <person name="Wu N."/>
        </authorList>
    </citation>
    <scope>NUCLEOTIDE SEQUENCE</scope>
    <source>
        <strain evidence="1">P15</strain>
    </source>
</reference>
<accession>A0ACC7NWX4</accession>
<evidence type="ECO:0000313" key="1">
    <source>
        <dbReference type="EMBL" id="MFM9329271.1"/>
    </source>
</evidence>
<gene>
    <name evidence="1" type="ORF">ACI1P1_13330</name>
</gene>
<evidence type="ECO:0000313" key="2">
    <source>
        <dbReference type="Proteomes" id="UP001631969"/>
    </source>
</evidence>
<organism evidence="1 2">
    <name type="scientific">Paenibacillus mesotrionivorans</name>
    <dbReference type="NCBI Taxonomy" id="3160968"/>
    <lineage>
        <taxon>Bacteria</taxon>
        <taxon>Bacillati</taxon>
        <taxon>Bacillota</taxon>
        <taxon>Bacilli</taxon>
        <taxon>Bacillales</taxon>
        <taxon>Paenibacillaceae</taxon>
        <taxon>Paenibacillus</taxon>
    </lineage>
</organism>
<keyword evidence="2" id="KW-1185">Reference proteome</keyword>
<dbReference type="EMBL" id="JBJURJ010000008">
    <property type="protein sequence ID" value="MFM9329271.1"/>
    <property type="molecule type" value="Genomic_DNA"/>
</dbReference>